<organism evidence="2 3">
    <name type="scientific">Candidatus Ventrousia excrementavium</name>
    <dbReference type="NCBI Taxonomy" id="2840961"/>
    <lineage>
        <taxon>Bacteria</taxon>
        <taxon>Bacillati</taxon>
        <taxon>Bacillota</taxon>
        <taxon>Clostridia</taxon>
        <taxon>Eubacteriales</taxon>
        <taxon>Clostridiaceae</taxon>
        <taxon>Clostridiaceae incertae sedis</taxon>
        <taxon>Candidatus Ventrousia</taxon>
    </lineage>
</organism>
<dbReference type="InterPro" id="IPR007712">
    <property type="entry name" value="RelE/ParE_toxin"/>
</dbReference>
<proteinExistence type="predicted"/>
<dbReference type="EMBL" id="DVMR01000046">
    <property type="protein sequence ID" value="HIU43761.1"/>
    <property type="molecule type" value="Genomic_DNA"/>
</dbReference>
<reference evidence="2" key="2">
    <citation type="journal article" date="2021" name="PeerJ">
        <title>Extensive microbial diversity within the chicken gut microbiome revealed by metagenomics and culture.</title>
        <authorList>
            <person name="Gilroy R."/>
            <person name="Ravi A."/>
            <person name="Getino M."/>
            <person name="Pursley I."/>
            <person name="Horton D.L."/>
            <person name="Alikhan N.F."/>
            <person name="Baker D."/>
            <person name="Gharbi K."/>
            <person name="Hall N."/>
            <person name="Watson M."/>
            <person name="Adriaenssens E.M."/>
            <person name="Foster-Nyarko E."/>
            <person name="Jarju S."/>
            <person name="Secka A."/>
            <person name="Antonio M."/>
            <person name="Oren A."/>
            <person name="Chaudhuri R.R."/>
            <person name="La Ragione R."/>
            <person name="Hildebrand F."/>
            <person name="Pallen M.J."/>
        </authorList>
    </citation>
    <scope>NUCLEOTIDE SEQUENCE</scope>
    <source>
        <strain evidence="2">CHK191-8634</strain>
    </source>
</reference>
<dbReference type="Gene3D" id="3.30.2310.20">
    <property type="entry name" value="RelE-like"/>
    <property type="match status" value="1"/>
</dbReference>
<sequence>MDDYKLMISAAAESDIEGIADYIAVNLREPGIALKQVGRIKDAIVSLREMPERHHVVTDKYLSSKGIRMLTVDNYIIFYVVNKEAGTVSIVRVLYAKREWQTLL</sequence>
<evidence type="ECO:0000256" key="1">
    <source>
        <dbReference type="ARBA" id="ARBA00022649"/>
    </source>
</evidence>
<dbReference type="InterPro" id="IPR035093">
    <property type="entry name" value="RelE/ParE_toxin_dom_sf"/>
</dbReference>
<dbReference type="Pfam" id="PF05016">
    <property type="entry name" value="ParE_toxin"/>
    <property type="match status" value="1"/>
</dbReference>
<protein>
    <submittedName>
        <fullName evidence="2">Type II toxin-antitoxin system RelE/ParE family toxin</fullName>
    </submittedName>
</protein>
<name>A0A9D1IW14_9CLOT</name>
<evidence type="ECO:0000313" key="3">
    <source>
        <dbReference type="Proteomes" id="UP000824073"/>
    </source>
</evidence>
<dbReference type="Proteomes" id="UP000824073">
    <property type="component" value="Unassembled WGS sequence"/>
</dbReference>
<dbReference type="AlphaFoldDB" id="A0A9D1IW14"/>
<accession>A0A9D1IW14</accession>
<reference evidence="2" key="1">
    <citation type="submission" date="2020-10" db="EMBL/GenBank/DDBJ databases">
        <authorList>
            <person name="Gilroy R."/>
        </authorList>
    </citation>
    <scope>NUCLEOTIDE SEQUENCE</scope>
    <source>
        <strain evidence="2">CHK191-8634</strain>
    </source>
</reference>
<comment type="caution">
    <text evidence="2">The sequence shown here is derived from an EMBL/GenBank/DDBJ whole genome shotgun (WGS) entry which is preliminary data.</text>
</comment>
<keyword evidence="1" id="KW-1277">Toxin-antitoxin system</keyword>
<gene>
    <name evidence="2" type="ORF">IAB67_05625</name>
</gene>
<evidence type="ECO:0000313" key="2">
    <source>
        <dbReference type="EMBL" id="HIU43761.1"/>
    </source>
</evidence>